<organism evidence="3">
    <name type="scientific">freshwater metagenome</name>
    <dbReference type="NCBI Taxonomy" id="449393"/>
    <lineage>
        <taxon>unclassified sequences</taxon>
        <taxon>metagenomes</taxon>
        <taxon>ecological metagenomes</taxon>
    </lineage>
</organism>
<comment type="cofactor">
    <cofactor evidence="1">
        <name>pyridoxal 5'-phosphate</name>
        <dbReference type="ChEBI" id="CHEBI:597326"/>
    </cofactor>
</comment>
<evidence type="ECO:0000313" key="3">
    <source>
        <dbReference type="EMBL" id="CAB4960789.1"/>
    </source>
</evidence>
<sequence length="308" mass="32199">MSNPGFERYEQALEALDGGRSVVFSSGMAAATAVLQALLGSGDLLVAPHDGYPGVLQFAREHLATRGVGVRTVPTSDEAIVRAAKGAALVWIETPANPGLQTLDLAATIAACREAGAKVVVDNTLATPLRQRPLDLGADLVVSSDSKHLTGHSDLILGHVSGTDPDLVERLRRWRTLAGAVPGPFEIWLAHRSLGTLDVRLRRQEAVAVAVHGALSARDDLDDVRYPGFSSVVGFDLGGMGRARTFLGALGLVAEATSFGGLHSTAERRDRFGDGQVGPGYVRFSAGLETPADVVQDLTQALDAAGPA</sequence>
<dbReference type="GO" id="GO:0030170">
    <property type="term" value="F:pyridoxal phosphate binding"/>
    <property type="evidence" value="ECO:0007669"/>
    <property type="project" value="InterPro"/>
</dbReference>
<dbReference type="PANTHER" id="PTHR11808:SF85">
    <property type="entry name" value="CYSTATHIONINE GAMMA-LYASE-RELATED"/>
    <property type="match status" value="1"/>
</dbReference>
<accession>A0A6J7L3A3</accession>
<dbReference type="GO" id="GO:0019346">
    <property type="term" value="P:transsulfuration"/>
    <property type="evidence" value="ECO:0007669"/>
    <property type="project" value="InterPro"/>
</dbReference>
<dbReference type="InterPro" id="IPR015422">
    <property type="entry name" value="PyrdxlP-dep_Trfase_small"/>
</dbReference>
<dbReference type="Gene3D" id="3.40.640.10">
    <property type="entry name" value="Type I PLP-dependent aspartate aminotransferase-like (Major domain)"/>
    <property type="match status" value="1"/>
</dbReference>
<dbReference type="GO" id="GO:0019343">
    <property type="term" value="P:cysteine biosynthetic process via cystathionine"/>
    <property type="evidence" value="ECO:0007669"/>
    <property type="project" value="TreeGrafter"/>
</dbReference>
<dbReference type="InterPro" id="IPR000277">
    <property type="entry name" value="Cys/Met-Metab_PyrdxlP-dep_enz"/>
</dbReference>
<name>A0A6J7L3A3_9ZZZZ</name>
<protein>
    <submittedName>
        <fullName evidence="3">Unannotated protein</fullName>
    </submittedName>
</protein>
<dbReference type="EMBL" id="CAFBMK010000484">
    <property type="protein sequence ID" value="CAB4960789.1"/>
    <property type="molecule type" value="Genomic_DNA"/>
</dbReference>
<proteinExistence type="predicted"/>
<evidence type="ECO:0000256" key="2">
    <source>
        <dbReference type="ARBA" id="ARBA00022898"/>
    </source>
</evidence>
<dbReference type="Pfam" id="PF01053">
    <property type="entry name" value="Cys_Met_Meta_PP"/>
    <property type="match status" value="1"/>
</dbReference>
<evidence type="ECO:0000256" key="1">
    <source>
        <dbReference type="ARBA" id="ARBA00001933"/>
    </source>
</evidence>
<keyword evidence="2" id="KW-0663">Pyridoxal phosphate</keyword>
<dbReference type="GO" id="GO:0004123">
    <property type="term" value="F:cystathionine gamma-lyase activity"/>
    <property type="evidence" value="ECO:0007669"/>
    <property type="project" value="TreeGrafter"/>
</dbReference>
<dbReference type="Gene3D" id="3.90.1150.10">
    <property type="entry name" value="Aspartate Aminotransferase, domain 1"/>
    <property type="match status" value="1"/>
</dbReference>
<dbReference type="InterPro" id="IPR015421">
    <property type="entry name" value="PyrdxlP-dep_Trfase_major"/>
</dbReference>
<dbReference type="SUPFAM" id="SSF53383">
    <property type="entry name" value="PLP-dependent transferases"/>
    <property type="match status" value="1"/>
</dbReference>
<dbReference type="InterPro" id="IPR015424">
    <property type="entry name" value="PyrdxlP-dep_Trfase"/>
</dbReference>
<gene>
    <name evidence="3" type="ORF">UFOPK3564_04049</name>
</gene>
<dbReference type="GO" id="GO:0005737">
    <property type="term" value="C:cytoplasm"/>
    <property type="evidence" value="ECO:0007669"/>
    <property type="project" value="TreeGrafter"/>
</dbReference>
<dbReference type="AlphaFoldDB" id="A0A6J7L3A3"/>
<reference evidence="3" key="1">
    <citation type="submission" date="2020-05" db="EMBL/GenBank/DDBJ databases">
        <authorList>
            <person name="Chiriac C."/>
            <person name="Salcher M."/>
            <person name="Ghai R."/>
            <person name="Kavagutti S V."/>
        </authorList>
    </citation>
    <scope>NUCLEOTIDE SEQUENCE</scope>
</reference>
<dbReference type="PANTHER" id="PTHR11808">
    <property type="entry name" value="TRANS-SULFURATION ENZYME FAMILY MEMBER"/>
    <property type="match status" value="1"/>
</dbReference>